<proteinExistence type="predicted"/>
<protein>
    <submittedName>
        <fullName evidence="1">Charged multivesicular body protein 7</fullName>
    </submittedName>
</protein>
<dbReference type="Proteomes" id="UP000827976">
    <property type="component" value="Chromosome 7"/>
</dbReference>
<sequence length="431" mass="48434">MGSSFPAAASPSVEELVRREVADWDDEVVCNARFKAFSGQRSDWEPNFLFWRDLIIKIARHLGVCIIDASEVKNVWFSRGGLTPLCIDHVLREMHTEGDILLKEDLLDPTSGRLYMVLRKVGHLIGISRSWDLQGNLQSHLILKTPLQLFFYLQERCADVIKTLAESHWTSTCIITMGSFQRICKSPDEAFAILSHLCECGKARYFSIKKKDFIEGVKVSLVSASVPNISSLDCDVLHLICTTEKLQQQLDVIDKRWESSRKMALSSHKSGNKQVAYRYIRQVKLFSESRAKCISFLERVEEVLGLIANAESAKKVSEAIQIGAQAIKENNVTVEEVYTHLQDLEDNVASQKQVDDALASATLQYVDIVDEDVEEEFKKLEEELAGDTPKSQTPHPQIAEPVEDGVPKKVKPQESPTSLSKAMSNLRLEAA</sequence>
<comment type="caution">
    <text evidence="1">The sequence shown here is derived from an EMBL/GenBank/DDBJ whole genome shotgun (WGS) entry which is preliminary data.</text>
</comment>
<name>A0ACB7VNY2_DIOAL</name>
<evidence type="ECO:0000313" key="1">
    <source>
        <dbReference type="EMBL" id="KAH7676245.1"/>
    </source>
</evidence>
<accession>A0ACB7VNY2</accession>
<organism evidence="1 2">
    <name type="scientific">Dioscorea alata</name>
    <name type="common">Purple yam</name>
    <dbReference type="NCBI Taxonomy" id="55571"/>
    <lineage>
        <taxon>Eukaryota</taxon>
        <taxon>Viridiplantae</taxon>
        <taxon>Streptophyta</taxon>
        <taxon>Embryophyta</taxon>
        <taxon>Tracheophyta</taxon>
        <taxon>Spermatophyta</taxon>
        <taxon>Magnoliopsida</taxon>
        <taxon>Liliopsida</taxon>
        <taxon>Dioscoreales</taxon>
        <taxon>Dioscoreaceae</taxon>
        <taxon>Dioscorea</taxon>
    </lineage>
</organism>
<evidence type="ECO:0000313" key="2">
    <source>
        <dbReference type="Proteomes" id="UP000827976"/>
    </source>
</evidence>
<gene>
    <name evidence="1" type="ORF">IHE45_07G002700</name>
</gene>
<reference evidence="2" key="1">
    <citation type="journal article" date="2022" name="Nat. Commun.">
        <title>Chromosome evolution and the genetic basis of agronomically important traits in greater yam.</title>
        <authorList>
            <person name="Bredeson J.V."/>
            <person name="Lyons J.B."/>
            <person name="Oniyinde I.O."/>
            <person name="Okereke N.R."/>
            <person name="Kolade O."/>
            <person name="Nnabue I."/>
            <person name="Nwadili C.O."/>
            <person name="Hribova E."/>
            <person name="Parker M."/>
            <person name="Nwogha J."/>
            <person name="Shu S."/>
            <person name="Carlson J."/>
            <person name="Kariba R."/>
            <person name="Muthemba S."/>
            <person name="Knop K."/>
            <person name="Barton G.J."/>
            <person name="Sherwood A.V."/>
            <person name="Lopez-Montes A."/>
            <person name="Asiedu R."/>
            <person name="Jamnadass R."/>
            <person name="Muchugi A."/>
            <person name="Goodstein D."/>
            <person name="Egesi C.N."/>
            <person name="Featherston J."/>
            <person name="Asfaw A."/>
            <person name="Simpson G.G."/>
            <person name="Dolezel J."/>
            <person name="Hendre P.S."/>
            <person name="Van Deynze A."/>
            <person name="Kumar P.L."/>
            <person name="Obidiegwu J.E."/>
            <person name="Bhattacharjee R."/>
            <person name="Rokhsar D.S."/>
        </authorList>
    </citation>
    <scope>NUCLEOTIDE SEQUENCE [LARGE SCALE GENOMIC DNA]</scope>
    <source>
        <strain evidence="2">cv. TDa95/00328</strain>
    </source>
</reference>
<dbReference type="EMBL" id="CM037017">
    <property type="protein sequence ID" value="KAH7676245.1"/>
    <property type="molecule type" value="Genomic_DNA"/>
</dbReference>
<keyword evidence="2" id="KW-1185">Reference proteome</keyword>